<dbReference type="EMBL" id="CP045798">
    <property type="protein sequence ID" value="QNB48169.1"/>
    <property type="molecule type" value="Genomic_DNA"/>
</dbReference>
<dbReference type="Gene3D" id="3.40.30.10">
    <property type="entry name" value="Glutaredoxin"/>
    <property type="match status" value="1"/>
</dbReference>
<name>A0A7G6E7W5_THEFR</name>
<dbReference type="Proteomes" id="UP000515847">
    <property type="component" value="Chromosome"/>
</dbReference>
<evidence type="ECO:0000256" key="1">
    <source>
        <dbReference type="PIRSR" id="PIRSR037031-50"/>
    </source>
</evidence>
<sequence>MKIKVYGPGCMNCTNLEKEVINALAELDMAANVEKVTDIKAIVEAGIMMTPGLVINGKVKSYGRVPRREEIKKFINEEL</sequence>
<evidence type="ECO:0000313" key="4">
    <source>
        <dbReference type="EMBL" id="QNB48169.1"/>
    </source>
</evidence>
<dbReference type="Pfam" id="PF13192">
    <property type="entry name" value="Thioredoxin_3"/>
    <property type="match status" value="1"/>
</dbReference>
<protein>
    <submittedName>
        <fullName evidence="4">Thioredoxin family protein</fullName>
    </submittedName>
</protein>
<dbReference type="PIRSF" id="PIRSF037031">
    <property type="entry name" value="Redox_disulphide_2"/>
    <property type="match status" value="1"/>
</dbReference>
<dbReference type="AlphaFoldDB" id="A0A7G6E7W5"/>
<feature type="active site" description="Nucleophile" evidence="1">
    <location>
        <position position="10"/>
    </location>
</feature>
<feature type="domain" description="Thioredoxin-like fold" evidence="3">
    <location>
        <begin position="1"/>
        <end position="75"/>
    </location>
</feature>
<dbReference type="SUPFAM" id="SSF52833">
    <property type="entry name" value="Thioredoxin-like"/>
    <property type="match status" value="1"/>
</dbReference>
<reference evidence="4 5" key="1">
    <citation type="journal article" date="2019" name="Front. Microbiol.">
        <title>Thermoanaerosceptrum fracticalcis gen. nov. sp. nov., a Novel Fumarate-Fermenting Microorganism From a Deep Fractured Carbonate Aquifer of the US Great Basin.</title>
        <authorList>
            <person name="Hamilton-Brehm S.D."/>
            <person name="Stewart L.E."/>
            <person name="Zavarin M."/>
            <person name="Caldwell M."/>
            <person name="Lawson P.A."/>
            <person name="Onstott T.C."/>
            <person name="Grzymski J."/>
            <person name="Neveux I."/>
            <person name="Lollar B.S."/>
            <person name="Russell C.E."/>
            <person name="Moser D.P."/>
        </authorList>
    </citation>
    <scope>NUCLEOTIDE SEQUENCE [LARGE SCALE GENOMIC DNA]</scope>
    <source>
        <strain evidence="4 5">DRI-13</strain>
    </source>
</reference>
<dbReference type="InterPro" id="IPR005243">
    <property type="entry name" value="THIRX-like_proc"/>
</dbReference>
<dbReference type="RefSeq" id="WP_034420853.1">
    <property type="nucleotide sequence ID" value="NZ_CP045798.1"/>
</dbReference>
<proteinExistence type="predicted"/>
<feature type="disulfide bond" description="Redox-active" evidence="2">
    <location>
        <begin position="10"/>
        <end position="13"/>
    </location>
</feature>
<dbReference type="PANTHER" id="PTHR36450">
    <property type="entry name" value="THIOREDOXIN"/>
    <property type="match status" value="1"/>
</dbReference>
<evidence type="ECO:0000256" key="2">
    <source>
        <dbReference type="PIRSR" id="PIRSR037031-51"/>
    </source>
</evidence>
<dbReference type="InterPro" id="IPR036249">
    <property type="entry name" value="Thioredoxin-like_sf"/>
</dbReference>
<dbReference type="OrthoDB" id="9800630at2"/>
<evidence type="ECO:0000313" key="5">
    <source>
        <dbReference type="Proteomes" id="UP000515847"/>
    </source>
</evidence>
<dbReference type="NCBIfam" id="TIGR00412">
    <property type="entry name" value="redox_disulf_2"/>
    <property type="match status" value="1"/>
</dbReference>
<keyword evidence="5" id="KW-1185">Reference proteome</keyword>
<dbReference type="KEGG" id="tfr:BR63_18980"/>
<organism evidence="4 5">
    <name type="scientific">Thermanaerosceptrum fracticalcis</name>
    <dbReference type="NCBI Taxonomy" id="1712410"/>
    <lineage>
        <taxon>Bacteria</taxon>
        <taxon>Bacillati</taxon>
        <taxon>Bacillota</taxon>
        <taxon>Clostridia</taxon>
        <taxon>Eubacteriales</taxon>
        <taxon>Peptococcaceae</taxon>
        <taxon>Thermanaerosceptrum</taxon>
    </lineage>
</organism>
<gene>
    <name evidence="4" type="ORF">BR63_18980</name>
</gene>
<accession>A0A7G6E7W5</accession>
<keyword evidence="2" id="KW-1015">Disulfide bond</keyword>
<evidence type="ECO:0000259" key="3">
    <source>
        <dbReference type="Pfam" id="PF13192"/>
    </source>
</evidence>
<feature type="active site" description="Nucleophile" evidence="1">
    <location>
        <position position="13"/>
    </location>
</feature>
<dbReference type="InterPro" id="IPR012336">
    <property type="entry name" value="Thioredoxin-like_fold"/>
</dbReference>
<keyword evidence="2" id="KW-0676">Redox-active center</keyword>
<dbReference type="PANTHER" id="PTHR36450:SF1">
    <property type="entry name" value="THIOREDOXIN"/>
    <property type="match status" value="1"/>
</dbReference>